<accession>A0ABN7B572</accession>
<reference evidence="2 3" key="1">
    <citation type="submission" date="2023-09" db="EMBL/GenBank/DDBJ databases">
        <title>Nesidiocoris tenuis whole genome shotgun sequence.</title>
        <authorList>
            <person name="Shibata T."/>
            <person name="Shimoda M."/>
            <person name="Kobayashi T."/>
            <person name="Uehara T."/>
        </authorList>
    </citation>
    <scope>NUCLEOTIDE SEQUENCE [LARGE SCALE GENOMIC DNA]</scope>
    <source>
        <strain evidence="2 3">Japan</strain>
    </source>
</reference>
<evidence type="ECO:0000313" key="3">
    <source>
        <dbReference type="Proteomes" id="UP001307889"/>
    </source>
</evidence>
<keyword evidence="3" id="KW-1185">Reference proteome</keyword>
<name>A0ABN7B572_9HEMI</name>
<protein>
    <recommendedName>
        <fullName evidence="4">Lipid-binding serum glycoprotein N-terminal domain-containing protein</fullName>
    </recommendedName>
</protein>
<sequence>MKFYLCAAAALSLFLPPAEPAFFGFLADIQKLRDETAAITQSLEKAAPPSKLANIASSTVSKTTGFTAGVLNSANSAIVNFGDASANWIKNMTNLGVNKGADALIGEFQKYASTRKQFDNMTLPDINSKFSGITFTATGGYFAKFSSLYKNRNINVSIVDNGINIRIPLSLRTVDVGYNEFRAKFGFSMSGNFRVMINTNEINVILRLQTVNPCALNVERVEVTSLEGIKIEFQNSCKQCSSILSSMSSGLANFMRNMLKKQMQNGIDDALSKFVDNDSLVCARFTK</sequence>
<evidence type="ECO:0000313" key="2">
    <source>
        <dbReference type="EMBL" id="BES98744.1"/>
    </source>
</evidence>
<keyword evidence="1" id="KW-0732">Signal</keyword>
<dbReference type="SUPFAM" id="SSF55394">
    <property type="entry name" value="Bactericidal permeability-increasing protein, BPI"/>
    <property type="match status" value="1"/>
</dbReference>
<organism evidence="2 3">
    <name type="scientific">Nesidiocoris tenuis</name>
    <dbReference type="NCBI Taxonomy" id="355587"/>
    <lineage>
        <taxon>Eukaryota</taxon>
        <taxon>Metazoa</taxon>
        <taxon>Ecdysozoa</taxon>
        <taxon>Arthropoda</taxon>
        <taxon>Hexapoda</taxon>
        <taxon>Insecta</taxon>
        <taxon>Pterygota</taxon>
        <taxon>Neoptera</taxon>
        <taxon>Paraneoptera</taxon>
        <taxon>Hemiptera</taxon>
        <taxon>Heteroptera</taxon>
        <taxon>Panheteroptera</taxon>
        <taxon>Cimicomorpha</taxon>
        <taxon>Miridae</taxon>
        <taxon>Dicyphina</taxon>
        <taxon>Nesidiocoris</taxon>
    </lineage>
</organism>
<dbReference type="InterPro" id="IPR017943">
    <property type="entry name" value="Bactericidal_perm-incr_a/b_dom"/>
</dbReference>
<feature type="signal peptide" evidence="1">
    <location>
        <begin position="1"/>
        <end position="20"/>
    </location>
</feature>
<evidence type="ECO:0000256" key="1">
    <source>
        <dbReference type="SAM" id="SignalP"/>
    </source>
</evidence>
<feature type="chain" id="PRO_5045712564" description="Lipid-binding serum glycoprotein N-terminal domain-containing protein" evidence="1">
    <location>
        <begin position="21"/>
        <end position="287"/>
    </location>
</feature>
<dbReference type="EMBL" id="AP028917">
    <property type="protein sequence ID" value="BES98744.1"/>
    <property type="molecule type" value="Genomic_DNA"/>
</dbReference>
<evidence type="ECO:0008006" key="4">
    <source>
        <dbReference type="Google" id="ProtNLM"/>
    </source>
</evidence>
<gene>
    <name evidence="2" type="ORF">NTJ_11560</name>
</gene>
<dbReference type="InterPro" id="IPR038602">
    <property type="entry name" value="Mite_allergen_7_sf"/>
</dbReference>
<dbReference type="Gene3D" id="3.15.10.50">
    <property type="match status" value="1"/>
</dbReference>
<proteinExistence type="predicted"/>
<dbReference type="Proteomes" id="UP001307889">
    <property type="component" value="Chromosome 9"/>
</dbReference>